<dbReference type="InParanoid" id="A0A1Y2MDF8"/>
<feature type="compositionally biased region" description="Basic and acidic residues" evidence="1">
    <location>
        <begin position="222"/>
        <end position="245"/>
    </location>
</feature>
<proteinExistence type="predicted"/>
<dbReference type="InterPro" id="IPR011333">
    <property type="entry name" value="SKP1/BTB/POZ_sf"/>
</dbReference>
<dbReference type="Proteomes" id="UP000193240">
    <property type="component" value="Unassembled WGS sequence"/>
</dbReference>
<accession>A0A1Y2MDF8</accession>
<dbReference type="STRING" id="105696.A0A1Y2MDF8"/>
<feature type="region of interest" description="Disordered" evidence="1">
    <location>
        <begin position="359"/>
        <end position="494"/>
    </location>
</feature>
<feature type="compositionally biased region" description="Pro residues" evidence="1">
    <location>
        <begin position="482"/>
        <end position="492"/>
    </location>
</feature>
<feature type="compositionally biased region" description="Basic residues" evidence="1">
    <location>
        <begin position="462"/>
        <end position="473"/>
    </location>
</feature>
<name>A0A1Y2MDF8_EPING</name>
<evidence type="ECO:0008006" key="4">
    <source>
        <dbReference type="Google" id="ProtNLM"/>
    </source>
</evidence>
<organism evidence="2 3">
    <name type="scientific">Epicoccum nigrum</name>
    <name type="common">Soil fungus</name>
    <name type="synonym">Epicoccum purpurascens</name>
    <dbReference type="NCBI Taxonomy" id="105696"/>
    <lineage>
        <taxon>Eukaryota</taxon>
        <taxon>Fungi</taxon>
        <taxon>Dikarya</taxon>
        <taxon>Ascomycota</taxon>
        <taxon>Pezizomycotina</taxon>
        <taxon>Dothideomycetes</taxon>
        <taxon>Pleosporomycetidae</taxon>
        <taxon>Pleosporales</taxon>
        <taxon>Pleosporineae</taxon>
        <taxon>Didymellaceae</taxon>
        <taxon>Epicoccum</taxon>
    </lineage>
</organism>
<feature type="compositionally biased region" description="Basic and acidic residues" evidence="1">
    <location>
        <begin position="399"/>
        <end position="412"/>
    </location>
</feature>
<dbReference type="AlphaFoldDB" id="A0A1Y2MDF8"/>
<evidence type="ECO:0000313" key="2">
    <source>
        <dbReference type="EMBL" id="OSS54156.1"/>
    </source>
</evidence>
<reference evidence="2 3" key="1">
    <citation type="journal article" date="2017" name="Genome Announc.">
        <title>Genome sequence of the saprophytic ascomycete Epicoccum nigrum ICMP 19927 strain isolated from New Zealand.</title>
        <authorList>
            <person name="Fokin M."/>
            <person name="Fleetwood D."/>
            <person name="Weir B.S."/>
            <person name="Villas-Boas S.G."/>
        </authorList>
    </citation>
    <scope>NUCLEOTIDE SEQUENCE [LARGE SCALE GENOMIC DNA]</scope>
    <source>
        <strain evidence="2 3">ICMP 19927</strain>
    </source>
</reference>
<dbReference type="Gene3D" id="3.30.710.10">
    <property type="entry name" value="Potassium Channel Kv1.1, Chain A"/>
    <property type="match status" value="1"/>
</dbReference>
<dbReference type="PANTHER" id="PTHR37538:SF1">
    <property type="entry name" value="BTB DOMAIN-CONTAINING PROTEIN"/>
    <property type="match status" value="1"/>
</dbReference>
<evidence type="ECO:0000256" key="1">
    <source>
        <dbReference type="SAM" id="MobiDB-lite"/>
    </source>
</evidence>
<dbReference type="EMBL" id="KZ107838">
    <property type="protein sequence ID" value="OSS54156.1"/>
    <property type="molecule type" value="Genomic_DNA"/>
</dbReference>
<dbReference type="OMA" id="CAFERIF"/>
<keyword evidence="3" id="KW-1185">Reference proteome</keyword>
<evidence type="ECO:0000313" key="3">
    <source>
        <dbReference type="Proteomes" id="UP000193240"/>
    </source>
</evidence>
<protein>
    <recommendedName>
        <fullName evidence="4">BTB domain-containing protein</fullName>
    </recommendedName>
</protein>
<feature type="region of interest" description="Disordered" evidence="1">
    <location>
        <begin position="217"/>
        <end position="272"/>
    </location>
</feature>
<dbReference type="PANTHER" id="PTHR37538">
    <property type="entry name" value="BTB DOMAIN-CONTAINING PROTEIN"/>
    <property type="match status" value="1"/>
</dbReference>
<sequence length="582" mass="64127">MMAKKKKTKTVVVVDANTSRFASQSRYTSPPVTLRIGPDCQPYYVPEILLQSLRDLPISESAERTIDLPDVDVETGHVIVHFLYTNQYQTLPDNEEEFGLSYSRVDFKKAISAFIAAKNYKLTVLKDLARDEVLKCGENIEITQAAHGIGKETLCALQDDAGWLQDFIVQKAEQAFANNDEIFSSNSFFSGIKSHKLAKILGKHVAKLYRNRVEQLSGGPSDLERSPNDQKVPPKNEYGLREKVDVLSSMAPSKGVHTDEQSGPSPPGVETPVDDWSFGLSKRQTVHIAEEGWSGTSWSTVPQVEPEPAVEVAIEPAVDTVLTEDAPPVTSDPVKETAELTVDQADAKDSWAFLSIGASTKKKKKQKKTQLNLSAEEAPGAESETLNAAENPPVTEPELLERSSMDNAHSRQSETPAEVVNGSTLDSIAPIEDSPVLVEPLPTHEQQDQRGIWGASASLSSSKKKKKEKKKKDKAAGDIEAPAPPPPPPPPAVTDIVATEDLIEPELPEAVSKVYEPESHTAKATYEETVPADMKSPDDNTCLSRYEHLTRDDQWRNCQQCQSYMLRIAMKVQQEKQMSMGW</sequence>
<gene>
    <name evidence="2" type="ORF">B5807_01342</name>
</gene>
<feature type="region of interest" description="Disordered" evidence="1">
    <location>
        <begin position="509"/>
        <end position="538"/>
    </location>
</feature>